<comment type="similarity">
    <text evidence="4">Belongs to the zinc-containing alcohol dehydrogenase family.</text>
</comment>
<dbReference type="InterPro" id="IPR050129">
    <property type="entry name" value="Zn_alcohol_dh"/>
</dbReference>
<dbReference type="GO" id="GO:0008270">
    <property type="term" value="F:zinc ion binding"/>
    <property type="evidence" value="ECO:0007669"/>
    <property type="project" value="InterPro"/>
</dbReference>
<comment type="cofactor">
    <cofactor evidence="4">
        <name>Zn(2+)</name>
        <dbReference type="ChEBI" id="CHEBI:29105"/>
    </cofactor>
</comment>
<proteinExistence type="evidence at transcript level"/>
<evidence type="ECO:0000256" key="2">
    <source>
        <dbReference type="ARBA" id="ARBA00022833"/>
    </source>
</evidence>
<evidence type="ECO:0000256" key="1">
    <source>
        <dbReference type="ARBA" id="ARBA00022723"/>
    </source>
</evidence>
<organism evidence="6">
    <name type="scientific">Phallusia mammillata</name>
    <dbReference type="NCBI Taxonomy" id="59560"/>
    <lineage>
        <taxon>Eukaryota</taxon>
        <taxon>Metazoa</taxon>
        <taxon>Chordata</taxon>
        <taxon>Tunicata</taxon>
        <taxon>Ascidiacea</taxon>
        <taxon>Phlebobranchia</taxon>
        <taxon>Ascidiidae</taxon>
        <taxon>Phallusia</taxon>
    </lineage>
</organism>
<dbReference type="PROSITE" id="PS00059">
    <property type="entry name" value="ADH_ZINC"/>
    <property type="match status" value="1"/>
</dbReference>
<dbReference type="InterPro" id="IPR013154">
    <property type="entry name" value="ADH-like_N"/>
</dbReference>
<sequence>MDKVNKLMTTLVKRTEEEGYEIEQAPTPQPTEDEVLIRVTKVAICGSDINLYKWNDVAKVIAALPFTPGHEATGIVVAKGSEVKRLEIGDRIAVENHFYCGDCYQCKINRGDICSKMSQYGHGKGTIHGGCSQYSILSEKYCYKLVHNISDVEAVLLEPMGVAHNAIERLEVKGERVLVIGCGPVGLLAVACAKALGATEVIAADILPARLELAKKMGANIVINSRDGGTNHVKEEIMRITGGDGIGRICEASGAAMMLNGCFSYLRKGGRVTILGLPKQPLHVENVLQDIVFKSLTICTVHGRRIFHTWEECERLIAEKKVDAKVVVSHDLPMSKYKDAFQSLLSGQACKIVMDPQT</sequence>
<dbReference type="PANTHER" id="PTHR43401">
    <property type="entry name" value="L-THREONINE 3-DEHYDROGENASE"/>
    <property type="match status" value="1"/>
</dbReference>
<dbReference type="PANTHER" id="PTHR43401:SF2">
    <property type="entry name" value="L-THREONINE 3-DEHYDROGENASE"/>
    <property type="match status" value="1"/>
</dbReference>
<dbReference type="SUPFAM" id="SSF51735">
    <property type="entry name" value="NAD(P)-binding Rossmann-fold domains"/>
    <property type="match status" value="1"/>
</dbReference>
<dbReference type="SUPFAM" id="SSF50129">
    <property type="entry name" value="GroES-like"/>
    <property type="match status" value="1"/>
</dbReference>
<evidence type="ECO:0000259" key="5">
    <source>
        <dbReference type="SMART" id="SM00829"/>
    </source>
</evidence>
<dbReference type="Pfam" id="PF00107">
    <property type="entry name" value="ADH_zinc_N"/>
    <property type="match status" value="1"/>
</dbReference>
<keyword evidence="3" id="KW-0560">Oxidoreductase</keyword>
<dbReference type="GO" id="GO:0016491">
    <property type="term" value="F:oxidoreductase activity"/>
    <property type="evidence" value="ECO:0007669"/>
    <property type="project" value="UniProtKB-KW"/>
</dbReference>
<dbReference type="SMART" id="SM00829">
    <property type="entry name" value="PKS_ER"/>
    <property type="match status" value="1"/>
</dbReference>
<evidence type="ECO:0000256" key="3">
    <source>
        <dbReference type="ARBA" id="ARBA00023002"/>
    </source>
</evidence>
<reference evidence="6" key="1">
    <citation type="submission" date="2020-04" db="EMBL/GenBank/DDBJ databases">
        <authorList>
            <person name="Neveu A P."/>
        </authorList>
    </citation>
    <scope>NUCLEOTIDE SEQUENCE</scope>
    <source>
        <tissue evidence="6">Whole embryo</tissue>
    </source>
</reference>
<name>A0A6F9DSR0_9ASCI</name>
<keyword evidence="2 4" id="KW-0862">Zinc</keyword>
<gene>
    <name evidence="6" type="primary">Sord-003</name>
</gene>
<dbReference type="InterPro" id="IPR011032">
    <property type="entry name" value="GroES-like_sf"/>
</dbReference>
<dbReference type="InterPro" id="IPR013149">
    <property type="entry name" value="ADH-like_C"/>
</dbReference>
<evidence type="ECO:0000256" key="4">
    <source>
        <dbReference type="RuleBase" id="RU361277"/>
    </source>
</evidence>
<dbReference type="EMBL" id="LR790620">
    <property type="protein sequence ID" value="CAB3266482.1"/>
    <property type="molecule type" value="mRNA"/>
</dbReference>
<dbReference type="Gene3D" id="3.40.50.720">
    <property type="entry name" value="NAD(P)-binding Rossmann-like Domain"/>
    <property type="match status" value="1"/>
</dbReference>
<dbReference type="InterPro" id="IPR002328">
    <property type="entry name" value="ADH_Zn_CS"/>
</dbReference>
<dbReference type="AlphaFoldDB" id="A0A6F9DSR0"/>
<dbReference type="InterPro" id="IPR020843">
    <property type="entry name" value="ER"/>
</dbReference>
<dbReference type="Gene3D" id="3.90.180.10">
    <property type="entry name" value="Medium-chain alcohol dehydrogenases, catalytic domain"/>
    <property type="match status" value="1"/>
</dbReference>
<dbReference type="Pfam" id="PF08240">
    <property type="entry name" value="ADH_N"/>
    <property type="match status" value="1"/>
</dbReference>
<keyword evidence="1 4" id="KW-0479">Metal-binding</keyword>
<dbReference type="InterPro" id="IPR036291">
    <property type="entry name" value="NAD(P)-bd_dom_sf"/>
</dbReference>
<feature type="domain" description="Enoyl reductase (ER)" evidence="5">
    <location>
        <begin position="15"/>
        <end position="354"/>
    </location>
</feature>
<accession>A0A6F9DSR0</accession>
<evidence type="ECO:0000313" key="6">
    <source>
        <dbReference type="EMBL" id="CAB3266482.1"/>
    </source>
</evidence>
<protein>
    <submittedName>
        <fullName evidence="6">Sorbitol dehydrogenase-like</fullName>
    </submittedName>
</protein>